<evidence type="ECO:0000256" key="1">
    <source>
        <dbReference type="ARBA" id="ARBA00023242"/>
    </source>
</evidence>
<dbReference type="CDD" id="cd00067">
    <property type="entry name" value="GAL4"/>
    <property type="match status" value="1"/>
</dbReference>
<accession>A0A8K0TL45</accession>
<dbReference type="CDD" id="cd12148">
    <property type="entry name" value="fungal_TF_MHR"/>
    <property type="match status" value="1"/>
</dbReference>
<dbReference type="PROSITE" id="PS50048">
    <property type="entry name" value="ZN2_CY6_FUNGAL_2"/>
    <property type="match status" value="1"/>
</dbReference>
<evidence type="ECO:0000259" key="3">
    <source>
        <dbReference type="PROSITE" id="PS50048"/>
    </source>
</evidence>
<dbReference type="AlphaFoldDB" id="A0A8K0TL45"/>
<dbReference type="GO" id="GO:0008270">
    <property type="term" value="F:zinc ion binding"/>
    <property type="evidence" value="ECO:0007669"/>
    <property type="project" value="InterPro"/>
</dbReference>
<evidence type="ECO:0000256" key="2">
    <source>
        <dbReference type="SAM" id="MobiDB-lite"/>
    </source>
</evidence>
<organism evidence="4 5">
    <name type="scientific">Plectosphaerella cucumerina</name>
    <dbReference type="NCBI Taxonomy" id="40658"/>
    <lineage>
        <taxon>Eukaryota</taxon>
        <taxon>Fungi</taxon>
        <taxon>Dikarya</taxon>
        <taxon>Ascomycota</taxon>
        <taxon>Pezizomycotina</taxon>
        <taxon>Sordariomycetes</taxon>
        <taxon>Hypocreomycetidae</taxon>
        <taxon>Glomerellales</taxon>
        <taxon>Plectosphaerellaceae</taxon>
        <taxon>Plectosphaerella</taxon>
    </lineage>
</organism>
<name>A0A8K0TL45_9PEZI</name>
<evidence type="ECO:0000313" key="4">
    <source>
        <dbReference type="EMBL" id="KAH7362363.1"/>
    </source>
</evidence>
<dbReference type="PANTHER" id="PTHR47785">
    <property type="entry name" value="ZN(II)2CYS6 TRANSCRIPTION FACTOR (EUROFUNG)-RELATED-RELATED"/>
    <property type="match status" value="1"/>
</dbReference>
<keyword evidence="5" id="KW-1185">Reference proteome</keyword>
<dbReference type="EMBL" id="JAGPXD010000003">
    <property type="protein sequence ID" value="KAH7362363.1"/>
    <property type="molecule type" value="Genomic_DNA"/>
</dbReference>
<keyword evidence="1" id="KW-0539">Nucleus</keyword>
<dbReference type="InterPro" id="IPR001138">
    <property type="entry name" value="Zn2Cys6_DnaBD"/>
</dbReference>
<reference evidence="4" key="1">
    <citation type="journal article" date="2021" name="Nat. Commun.">
        <title>Genetic determinants of endophytism in the Arabidopsis root mycobiome.</title>
        <authorList>
            <person name="Mesny F."/>
            <person name="Miyauchi S."/>
            <person name="Thiergart T."/>
            <person name="Pickel B."/>
            <person name="Atanasova L."/>
            <person name="Karlsson M."/>
            <person name="Huettel B."/>
            <person name="Barry K.W."/>
            <person name="Haridas S."/>
            <person name="Chen C."/>
            <person name="Bauer D."/>
            <person name="Andreopoulos W."/>
            <person name="Pangilinan J."/>
            <person name="LaButti K."/>
            <person name="Riley R."/>
            <person name="Lipzen A."/>
            <person name="Clum A."/>
            <person name="Drula E."/>
            <person name="Henrissat B."/>
            <person name="Kohler A."/>
            <person name="Grigoriev I.V."/>
            <person name="Martin F.M."/>
            <person name="Hacquard S."/>
        </authorList>
    </citation>
    <scope>NUCLEOTIDE SEQUENCE</scope>
    <source>
        <strain evidence="4">MPI-CAGE-AT-0016</strain>
    </source>
</reference>
<dbReference type="GO" id="GO:0000981">
    <property type="term" value="F:DNA-binding transcription factor activity, RNA polymerase II-specific"/>
    <property type="evidence" value="ECO:0007669"/>
    <property type="project" value="InterPro"/>
</dbReference>
<dbReference type="SUPFAM" id="SSF57701">
    <property type="entry name" value="Zn2/Cys6 DNA-binding domain"/>
    <property type="match status" value="1"/>
</dbReference>
<dbReference type="Pfam" id="PF00172">
    <property type="entry name" value="Zn_clus"/>
    <property type="match status" value="1"/>
</dbReference>
<comment type="caution">
    <text evidence="4">The sequence shown here is derived from an EMBL/GenBank/DDBJ whole genome shotgun (WGS) entry which is preliminary data.</text>
</comment>
<feature type="domain" description="Zn(2)-C6 fungal-type" evidence="3">
    <location>
        <begin position="51"/>
        <end position="81"/>
    </location>
</feature>
<dbReference type="Gene3D" id="4.10.240.10">
    <property type="entry name" value="Zn(2)-C6 fungal-type DNA-binding domain"/>
    <property type="match status" value="1"/>
</dbReference>
<sequence length="610" mass="67634">MSEYPGLPHEGQDPSPHMSGQLPPTTVPRGQKRSLTAAFSSGSGTLRTAVACRSCRERKTRCSGHQPRCNYCSRAGVPCEYLPGVVSAPSGPPPTTSDVSLDEWGGRILGAVEGLRQAVTAGPAAFQHQRSGADTTFNLSTVLSAEAQLEKPNDEERHGPMALPGPSPITSLPSILQWDLFEAARSLFMEKLVKAAEPRKRDPTIGLETASCNTAELLALAARFVTYQDGSLQIVEMATLRSLIADIGEFGVPWSAESCLVLLVAALGSLLDTVNETAEPRQITREALRYWNMARKRLAWAAGEGGLLGAQCHFLAGIWQLYDSDPKASWKSMATALQIIDDSTAEDAELELCQNIRALSLALLCRLCGEVSLSFVQSSYHLASRPCLEGSSSQRRLSTAMLSLLEIRQKVLASFECLSKEMSLVEISTLLANRKDTEQQLNFIRDEGEKTWTDLGLARFMLWLLHTEIRELCLRPFLYVAMHASTLRPMNTDKGTMEAVVRQHIRREVWENCLLHRLHLKHRLQQCFDPSTSFLEVGWLRIHDCATLGLLCLASKDSQRWGDFMDLQLSEEVSPTWFDSFGIRAFLDNDHLCRQASSAYSDMLQWIHAQ</sequence>
<feature type="region of interest" description="Disordered" evidence="2">
    <location>
        <begin position="1"/>
        <end position="29"/>
    </location>
</feature>
<dbReference type="PROSITE" id="PS00463">
    <property type="entry name" value="ZN2_CY6_FUNGAL_1"/>
    <property type="match status" value="1"/>
</dbReference>
<dbReference type="Proteomes" id="UP000813385">
    <property type="component" value="Unassembled WGS sequence"/>
</dbReference>
<protein>
    <recommendedName>
        <fullName evidence="3">Zn(2)-C6 fungal-type domain-containing protein</fullName>
    </recommendedName>
</protein>
<dbReference type="InterPro" id="IPR053181">
    <property type="entry name" value="EcdB-like_regulator"/>
</dbReference>
<evidence type="ECO:0000313" key="5">
    <source>
        <dbReference type="Proteomes" id="UP000813385"/>
    </source>
</evidence>
<dbReference type="InterPro" id="IPR036864">
    <property type="entry name" value="Zn2-C6_fun-type_DNA-bd_sf"/>
</dbReference>
<dbReference type="PANTHER" id="PTHR47785:SF5">
    <property type="entry name" value="ZN(II)2CYS6 TRANSCRIPTION FACTOR (EUROFUNG)"/>
    <property type="match status" value="1"/>
</dbReference>
<gene>
    <name evidence="4" type="ORF">B0T11DRAFT_280685</name>
</gene>
<proteinExistence type="predicted"/>
<dbReference type="SMART" id="SM00066">
    <property type="entry name" value="GAL4"/>
    <property type="match status" value="1"/>
</dbReference>
<dbReference type="OrthoDB" id="10261408at2759"/>